<gene>
    <name evidence="2" type="ORF">SLEP1_g25261</name>
</gene>
<keyword evidence="3" id="KW-1185">Reference proteome</keyword>
<accession>A0AAV5JLD7</accession>
<protein>
    <recommendedName>
        <fullName evidence="1">AP-5 complex subunit zeta-1 ARM repeats domain-containing protein</fullName>
    </recommendedName>
</protein>
<proteinExistence type="predicted"/>
<dbReference type="PANTHER" id="PTHR47885:SF1">
    <property type="entry name" value="AP-5 COMPLEX SUBUNIT ZETA-1"/>
    <property type="match status" value="1"/>
</dbReference>
<evidence type="ECO:0000259" key="1">
    <source>
        <dbReference type="Pfam" id="PF14764"/>
    </source>
</evidence>
<reference evidence="2 3" key="1">
    <citation type="journal article" date="2021" name="Commun. Biol.">
        <title>The genome of Shorea leprosula (Dipterocarpaceae) highlights the ecological relevance of drought in aseasonal tropical rainforests.</title>
        <authorList>
            <person name="Ng K.K.S."/>
            <person name="Kobayashi M.J."/>
            <person name="Fawcett J.A."/>
            <person name="Hatakeyama M."/>
            <person name="Paape T."/>
            <person name="Ng C.H."/>
            <person name="Ang C.C."/>
            <person name="Tnah L.H."/>
            <person name="Lee C.T."/>
            <person name="Nishiyama T."/>
            <person name="Sese J."/>
            <person name="O'Brien M.J."/>
            <person name="Copetti D."/>
            <person name="Mohd Noor M.I."/>
            <person name="Ong R.C."/>
            <person name="Putra M."/>
            <person name="Sireger I.Z."/>
            <person name="Indrioko S."/>
            <person name="Kosugi Y."/>
            <person name="Izuno A."/>
            <person name="Isagi Y."/>
            <person name="Lee S.L."/>
            <person name="Shimizu K.K."/>
        </authorList>
    </citation>
    <scope>NUCLEOTIDE SEQUENCE [LARGE SCALE GENOMIC DNA]</scope>
    <source>
        <strain evidence="2">214</strain>
    </source>
</reference>
<dbReference type="Pfam" id="PF14764">
    <property type="entry name" value="SPG48"/>
    <property type="match status" value="1"/>
</dbReference>
<dbReference type="InterPro" id="IPR055450">
    <property type="entry name" value="AP5Z1_ARM"/>
</dbReference>
<dbReference type="AlphaFoldDB" id="A0AAV5JLD7"/>
<organism evidence="2 3">
    <name type="scientific">Rubroshorea leprosula</name>
    <dbReference type="NCBI Taxonomy" id="152421"/>
    <lineage>
        <taxon>Eukaryota</taxon>
        <taxon>Viridiplantae</taxon>
        <taxon>Streptophyta</taxon>
        <taxon>Embryophyta</taxon>
        <taxon>Tracheophyta</taxon>
        <taxon>Spermatophyta</taxon>
        <taxon>Magnoliopsida</taxon>
        <taxon>eudicotyledons</taxon>
        <taxon>Gunneridae</taxon>
        <taxon>Pentapetalae</taxon>
        <taxon>rosids</taxon>
        <taxon>malvids</taxon>
        <taxon>Malvales</taxon>
        <taxon>Dipterocarpaceae</taxon>
        <taxon>Rubroshorea</taxon>
    </lineage>
</organism>
<feature type="domain" description="AP-5 complex subunit zeta-1 ARM repeats" evidence="1">
    <location>
        <begin position="27"/>
        <end position="112"/>
    </location>
</feature>
<sequence length="120" mass="13491">MSNGDGGWDFHLRTLSNSSRDANDPASDPSLLHSVRKLCELCKEEKSEDLVARVYPHMNKIFQRSVASLSQSRSSHGLLLLAILQFFLDFGEAVLHDADTSLRTFFRFCLSRSCGRRGNT</sequence>
<name>A0AAV5JLD7_9ROSI</name>
<dbReference type="Proteomes" id="UP001054252">
    <property type="component" value="Unassembled WGS sequence"/>
</dbReference>
<evidence type="ECO:0000313" key="3">
    <source>
        <dbReference type="Proteomes" id="UP001054252"/>
    </source>
</evidence>
<dbReference type="EMBL" id="BPVZ01000041">
    <property type="protein sequence ID" value="GKV14367.1"/>
    <property type="molecule type" value="Genomic_DNA"/>
</dbReference>
<evidence type="ECO:0000313" key="2">
    <source>
        <dbReference type="EMBL" id="GKV14367.1"/>
    </source>
</evidence>
<dbReference type="PANTHER" id="PTHR47885">
    <property type="entry name" value="AP-5 COMPLEX SUBUNIT ZETA-1"/>
    <property type="match status" value="1"/>
</dbReference>
<comment type="caution">
    <text evidence="2">The sequence shown here is derived from an EMBL/GenBank/DDBJ whole genome shotgun (WGS) entry which is preliminary data.</text>
</comment>